<dbReference type="EC" id="2.7.11.1" evidence="1"/>
<dbReference type="PATRIC" id="fig|1173027.3.peg.199"/>
<evidence type="ECO:0000256" key="9">
    <source>
        <dbReference type="PROSITE-ProRule" id="PRU10141"/>
    </source>
</evidence>
<dbReference type="KEGG" id="mic:Mic7113_0184"/>
<feature type="binding site" evidence="9">
    <location>
        <position position="55"/>
    </location>
    <ligand>
        <name>ATP</name>
        <dbReference type="ChEBI" id="CHEBI:30616"/>
    </ligand>
</feature>
<evidence type="ECO:0000313" key="14">
    <source>
        <dbReference type="Proteomes" id="UP000010471"/>
    </source>
</evidence>
<dbReference type="eggNOG" id="COG0515">
    <property type="taxonomic scope" value="Bacteria"/>
</dbReference>
<comment type="catalytic activity">
    <reaction evidence="8">
        <text>L-seryl-[protein] + ATP = O-phospho-L-seryl-[protein] + ADP + H(+)</text>
        <dbReference type="Rhea" id="RHEA:17989"/>
        <dbReference type="Rhea" id="RHEA-COMP:9863"/>
        <dbReference type="Rhea" id="RHEA-COMP:11604"/>
        <dbReference type="ChEBI" id="CHEBI:15378"/>
        <dbReference type="ChEBI" id="CHEBI:29999"/>
        <dbReference type="ChEBI" id="CHEBI:30616"/>
        <dbReference type="ChEBI" id="CHEBI:83421"/>
        <dbReference type="ChEBI" id="CHEBI:456216"/>
        <dbReference type="EC" id="2.7.11.1"/>
    </reaction>
</comment>
<dbReference type="Gene3D" id="2.30.30.40">
    <property type="entry name" value="SH3 Domains"/>
    <property type="match status" value="1"/>
</dbReference>
<protein>
    <recommendedName>
        <fullName evidence="1">non-specific serine/threonine protein kinase</fullName>
        <ecNumber evidence="1">2.7.11.1</ecNumber>
    </recommendedName>
</protein>
<dbReference type="STRING" id="1173027.Mic7113_0184"/>
<dbReference type="Pfam" id="PF00069">
    <property type="entry name" value="Pkinase"/>
    <property type="match status" value="1"/>
</dbReference>
<dbReference type="RefSeq" id="WP_015180284.1">
    <property type="nucleotide sequence ID" value="NC_019738.1"/>
</dbReference>
<dbReference type="Proteomes" id="UP000010471">
    <property type="component" value="Chromosome"/>
</dbReference>
<evidence type="ECO:0000313" key="13">
    <source>
        <dbReference type="EMBL" id="AFZ16120.1"/>
    </source>
</evidence>
<keyword evidence="4 9" id="KW-0547">Nucleotide-binding</keyword>
<feature type="domain" description="Protein kinase" evidence="12">
    <location>
        <begin position="24"/>
        <end position="286"/>
    </location>
</feature>
<reference evidence="13 14" key="1">
    <citation type="submission" date="2012-06" db="EMBL/GenBank/DDBJ databases">
        <title>Finished chromosome of genome of Microcoleus sp. PCC 7113.</title>
        <authorList>
            <consortium name="US DOE Joint Genome Institute"/>
            <person name="Gugger M."/>
            <person name="Coursin T."/>
            <person name="Rippka R."/>
            <person name="Tandeau De Marsac N."/>
            <person name="Huntemann M."/>
            <person name="Wei C.-L."/>
            <person name="Han J."/>
            <person name="Detter J.C."/>
            <person name="Han C."/>
            <person name="Tapia R."/>
            <person name="Chen A."/>
            <person name="Kyrpides N."/>
            <person name="Mavromatis K."/>
            <person name="Markowitz V."/>
            <person name="Szeto E."/>
            <person name="Ivanova N."/>
            <person name="Pagani I."/>
            <person name="Pati A."/>
            <person name="Goodwin L."/>
            <person name="Nordberg H.P."/>
            <person name="Cantor M.N."/>
            <person name="Hua S.X."/>
            <person name="Woyke T."/>
            <person name="Kerfeld C.A."/>
        </authorList>
    </citation>
    <scope>NUCLEOTIDE SEQUENCE [LARGE SCALE GENOMIC DNA]</scope>
    <source>
        <strain evidence="13 14">PCC 7113</strain>
    </source>
</reference>
<dbReference type="eggNOG" id="COG3103">
    <property type="taxonomic scope" value="Bacteria"/>
</dbReference>
<feature type="region of interest" description="Disordered" evidence="11">
    <location>
        <begin position="611"/>
        <end position="663"/>
    </location>
</feature>
<dbReference type="InterPro" id="IPR017441">
    <property type="entry name" value="Protein_kinase_ATP_BS"/>
</dbReference>
<dbReference type="InterPro" id="IPR003646">
    <property type="entry name" value="SH3-like_bac-type"/>
</dbReference>
<comment type="catalytic activity">
    <reaction evidence="7">
        <text>L-threonyl-[protein] + ATP = O-phospho-L-threonyl-[protein] + ADP + H(+)</text>
        <dbReference type="Rhea" id="RHEA:46608"/>
        <dbReference type="Rhea" id="RHEA-COMP:11060"/>
        <dbReference type="Rhea" id="RHEA-COMP:11605"/>
        <dbReference type="ChEBI" id="CHEBI:15378"/>
        <dbReference type="ChEBI" id="CHEBI:30013"/>
        <dbReference type="ChEBI" id="CHEBI:30616"/>
        <dbReference type="ChEBI" id="CHEBI:61977"/>
        <dbReference type="ChEBI" id="CHEBI:456216"/>
        <dbReference type="EC" id="2.7.11.1"/>
    </reaction>
</comment>
<keyword evidence="3" id="KW-0808">Transferase</keyword>
<dbReference type="PANTHER" id="PTHR24363:SF0">
    <property type="entry name" value="SERINE_THREONINE KINASE LIKE DOMAIN CONTAINING 1"/>
    <property type="match status" value="1"/>
</dbReference>
<evidence type="ECO:0000259" key="12">
    <source>
        <dbReference type="PROSITE" id="PS50011"/>
    </source>
</evidence>
<gene>
    <name evidence="13" type="ORF">Mic7113_0184</name>
</gene>
<dbReference type="SUPFAM" id="SSF56112">
    <property type="entry name" value="Protein kinase-like (PK-like)"/>
    <property type="match status" value="1"/>
</dbReference>
<organism evidence="13 14">
    <name type="scientific">Allocoleopsis franciscana PCC 7113</name>
    <dbReference type="NCBI Taxonomy" id="1173027"/>
    <lineage>
        <taxon>Bacteria</taxon>
        <taxon>Bacillati</taxon>
        <taxon>Cyanobacteriota</taxon>
        <taxon>Cyanophyceae</taxon>
        <taxon>Coleofasciculales</taxon>
        <taxon>Coleofasciculaceae</taxon>
        <taxon>Allocoleopsis</taxon>
        <taxon>Allocoleopsis franciscana</taxon>
    </lineage>
</organism>
<dbReference type="Pfam" id="PF08239">
    <property type="entry name" value="SH3_3"/>
    <property type="match status" value="1"/>
</dbReference>
<dbReference type="SMART" id="SM00220">
    <property type="entry name" value="S_TKc"/>
    <property type="match status" value="1"/>
</dbReference>
<evidence type="ECO:0000256" key="4">
    <source>
        <dbReference type="ARBA" id="ARBA00022741"/>
    </source>
</evidence>
<dbReference type="InterPro" id="IPR000719">
    <property type="entry name" value="Prot_kinase_dom"/>
</dbReference>
<evidence type="ECO:0000256" key="3">
    <source>
        <dbReference type="ARBA" id="ARBA00022679"/>
    </source>
</evidence>
<feature type="compositionally biased region" description="Polar residues" evidence="11">
    <location>
        <begin position="644"/>
        <end position="663"/>
    </location>
</feature>
<feature type="coiled-coil region" evidence="10">
    <location>
        <begin position="549"/>
        <end position="576"/>
    </location>
</feature>
<dbReference type="PROSITE" id="PS00107">
    <property type="entry name" value="PROTEIN_KINASE_ATP"/>
    <property type="match status" value="1"/>
</dbReference>
<name>K9W6Y3_9CYAN</name>
<dbReference type="Gene3D" id="3.30.200.20">
    <property type="entry name" value="Phosphorylase Kinase, domain 1"/>
    <property type="match status" value="1"/>
</dbReference>
<keyword evidence="6 9" id="KW-0067">ATP-binding</keyword>
<dbReference type="PROSITE" id="PS50011">
    <property type="entry name" value="PROTEIN_KINASE_DOM"/>
    <property type="match status" value="1"/>
</dbReference>
<dbReference type="GO" id="GO:0005524">
    <property type="term" value="F:ATP binding"/>
    <property type="evidence" value="ECO:0007669"/>
    <property type="project" value="UniProtKB-UniRule"/>
</dbReference>
<sequence>MPRLENELCERVTPMLGKLLDRRYEVTQVLGAGGFGRTYLAQDTRRPGNPTCVVKQLKPLSSDPNFLETARRLFNSEAETLEQLGHHDQIPRLLAYFEEDQEFYLVQEFIEGHTLSQELQPGQRWEESRVMTLLEEVLGILDFVHSHGVIHRDIKPDNLIRRNSDHKLVLVDFGAVKQIRTQFAATQGRASNTVAIGTPGYMASEQALGQPRPTSDIYALGIIAIQALTGLMPINFQEDLSTGEILWQHLVPISRGLATILSKMVRYHFKDRYQSAAEALESLRLLNNTYSPPTPYPAVPRTPSANDAPPFGQREQVSPPPYPPASISERQTLAASPGVPPRQPVATPVSTPRGGSSDKMPLLVGIGMAIAVGAVGMAFALRDGSLSSNYSGNGTQVADTSPGRCTVASRGLNIRSGPKGSVVATVKQGTSLSLTGAEQNGWVEISAPKKGWVFNDSQYIKCTSANQTPIETAQVNPKPIETTVSPKPVETTVTQKPIETPQPKPSTTPPKPVDNSSKTLDTAADKYENGDLQGAIADARKVLPGSEAYKEAQAKIQKWQDDWKAAEAKYNELQKAVDEGDWKKVLIVTTDPKFFEQRYWRDKFTQLIEEAKKRKAEADAEANKNPTTPPEEPQQQKPLPDAKSSGNVSPTPAGETQDNPTNQ</sequence>
<evidence type="ECO:0000256" key="5">
    <source>
        <dbReference type="ARBA" id="ARBA00022777"/>
    </source>
</evidence>
<accession>K9W6Y3</accession>
<proteinExistence type="predicted"/>
<feature type="region of interest" description="Disordered" evidence="11">
    <location>
        <begin position="291"/>
        <end position="358"/>
    </location>
</feature>
<evidence type="ECO:0000256" key="8">
    <source>
        <dbReference type="ARBA" id="ARBA00048679"/>
    </source>
</evidence>
<feature type="region of interest" description="Disordered" evidence="11">
    <location>
        <begin position="477"/>
        <end position="519"/>
    </location>
</feature>
<evidence type="ECO:0000256" key="2">
    <source>
        <dbReference type="ARBA" id="ARBA00022527"/>
    </source>
</evidence>
<keyword evidence="2 13" id="KW-0723">Serine/threonine-protein kinase</keyword>
<dbReference type="AlphaFoldDB" id="K9W6Y3"/>
<keyword evidence="10" id="KW-0175">Coiled coil</keyword>
<dbReference type="EMBL" id="CP003630">
    <property type="protein sequence ID" value="AFZ16120.1"/>
    <property type="molecule type" value="Genomic_DNA"/>
</dbReference>
<evidence type="ECO:0000256" key="6">
    <source>
        <dbReference type="ARBA" id="ARBA00022840"/>
    </source>
</evidence>
<dbReference type="Gene3D" id="1.10.510.10">
    <property type="entry name" value="Transferase(Phosphotransferase) domain 1"/>
    <property type="match status" value="1"/>
</dbReference>
<dbReference type="GO" id="GO:0004674">
    <property type="term" value="F:protein serine/threonine kinase activity"/>
    <property type="evidence" value="ECO:0007669"/>
    <property type="project" value="UniProtKB-KW"/>
</dbReference>
<keyword evidence="14" id="KW-1185">Reference proteome</keyword>
<keyword evidence="5 13" id="KW-0418">Kinase</keyword>
<evidence type="ECO:0000256" key="1">
    <source>
        <dbReference type="ARBA" id="ARBA00012513"/>
    </source>
</evidence>
<evidence type="ECO:0000256" key="11">
    <source>
        <dbReference type="SAM" id="MobiDB-lite"/>
    </source>
</evidence>
<dbReference type="HOGENOM" id="CLU_000288_135_5_3"/>
<dbReference type="InterPro" id="IPR011009">
    <property type="entry name" value="Kinase-like_dom_sf"/>
</dbReference>
<feature type="compositionally biased region" description="Basic and acidic residues" evidence="11">
    <location>
        <begin position="611"/>
        <end position="622"/>
    </location>
</feature>
<dbReference type="PANTHER" id="PTHR24363">
    <property type="entry name" value="SERINE/THREONINE PROTEIN KINASE"/>
    <property type="match status" value="1"/>
</dbReference>
<evidence type="ECO:0000256" key="10">
    <source>
        <dbReference type="SAM" id="Coils"/>
    </source>
</evidence>
<evidence type="ECO:0000256" key="7">
    <source>
        <dbReference type="ARBA" id="ARBA00047899"/>
    </source>
</evidence>
<dbReference type="CDD" id="cd14014">
    <property type="entry name" value="STKc_PknB_like"/>
    <property type="match status" value="1"/>
</dbReference>
<feature type="compositionally biased region" description="Pro residues" evidence="11">
    <location>
        <begin position="500"/>
        <end position="512"/>
    </location>
</feature>